<dbReference type="EMBL" id="CM002869">
    <property type="protein sequence ID" value="KFK43772.1"/>
    <property type="molecule type" value="Genomic_DNA"/>
</dbReference>
<keyword evidence="9" id="KW-1185">Reference proteome</keyword>
<reference evidence="9" key="1">
    <citation type="journal article" date="2015" name="Nat. Plants">
        <title>Genome expansion of Arabis alpina linked with retrotransposition and reduced symmetric DNA methylation.</title>
        <authorList>
            <person name="Willing E.M."/>
            <person name="Rawat V."/>
            <person name="Mandakova T."/>
            <person name="Maumus F."/>
            <person name="James G.V."/>
            <person name="Nordstroem K.J."/>
            <person name="Becker C."/>
            <person name="Warthmann N."/>
            <person name="Chica C."/>
            <person name="Szarzynska B."/>
            <person name="Zytnicki M."/>
            <person name="Albani M.C."/>
            <person name="Kiefer C."/>
            <person name="Bergonzi S."/>
            <person name="Castaings L."/>
            <person name="Mateos J.L."/>
            <person name="Berns M.C."/>
            <person name="Bujdoso N."/>
            <person name="Piofczyk T."/>
            <person name="de Lorenzo L."/>
            <person name="Barrero-Sicilia C."/>
            <person name="Mateos I."/>
            <person name="Piednoel M."/>
            <person name="Hagmann J."/>
            <person name="Chen-Min-Tao R."/>
            <person name="Iglesias-Fernandez R."/>
            <person name="Schuster S.C."/>
            <person name="Alonso-Blanco C."/>
            <person name="Roudier F."/>
            <person name="Carbonero P."/>
            <person name="Paz-Ares J."/>
            <person name="Davis S.J."/>
            <person name="Pecinka A."/>
            <person name="Quesneville H."/>
            <person name="Colot V."/>
            <person name="Lysak M.A."/>
            <person name="Weigel D."/>
            <person name="Coupland G."/>
            <person name="Schneeberger K."/>
        </authorList>
    </citation>
    <scope>NUCLEOTIDE SEQUENCE [LARGE SCALE GENOMIC DNA]</scope>
    <source>
        <strain evidence="9">cv. Pajares</strain>
    </source>
</reference>
<dbReference type="InterPro" id="IPR002528">
    <property type="entry name" value="MATE_fam"/>
</dbReference>
<evidence type="ECO:0000256" key="2">
    <source>
        <dbReference type="ARBA" id="ARBA00010199"/>
    </source>
</evidence>
<sequence>MADVENTTTKETLLLPVDRVEKVTWRDLRDGSFTHELKRLICFAAPMAAVVVAQSMLQIISMVMVGHLGKLSLAGASLASSFCNVTGFSFVVGLSCALDTLSGQAYGAKLYRKLGVQTYTAMFCLALVCLPLTLIWFNMGKLLVLLGQDPSIAYKAGNYASWLIPGLFSYSVLMPLTRYFQNQSLLRPLLMTSSFVFCLHIPLSWLLVYKSGLGYIGGALALSLSNWLYAILLGSFMYYSSACSETRAPLSMEIFDGVGEFFRYALPSAAMVCLEWWSYELLILLSGLLPNPELETSVLSVCLQTLATIYSITLAISAAASTRISNELGAGNSRAAHNVVYAVMFLALINGLIMGTSLLVGRNVFGYIFSSDKETVDYVATMAPLVSLSLTLDSLQGVFSGIARGCGWQHIGAYINLGAFYLWGIPIAATLAFWVHLGGVGLWIGIIAGAVLQTLLLGIVTACTNWENQARDARNRMAVSYG</sequence>
<keyword evidence="5 7" id="KW-1133">Transmembrane helix</keyword>
<evidence type="ECO:0000256" key="3">
    <source>
        <dbReference type="ARBA" id="ARBA00022448"/>
    </source>
</evidence>
<gene>
    <name evidence="8" type="ordered locus">AALP_Aa1g170800</name>
</gene>
<feature type="transmembrane region" description="Helical" evidence="7">
    <location>
        <begin position="298"/>
        <end position="319"/>
    </location>
</feature>
<organism evidence="8 9">
    <name type="scientific">Arabis alpina</name>
    <name type="common">Alpine rock-cress</name>
    <dbReference type="NCBI Taxonomy" id="50452"/>
    <lineage>
        <taxon>Eukaryota</taxon>
        <taxon>Viridiplantae</taxon>
        <taxon>Streptophyta</taxon>
        <taxon>Embryophyta</taxon>
        <taxon>Tracheophyta</taxon>
        <taxon>Spermatophyta</taxon>
        <taxon>Magnoliopsida</taxon>
        <taxon>eudicotyledons</taxon>
        <taxon>Gunneridae</taxon>
        <taxon>Pentapetalae</taxon>
        <taxon>rosids</taxon>
        <taxon>malvids</taxon>
        <taxon>Brassicales</taxon>
        <taxon>Brassicaceae</taxon>
        <taxon>Arabideae</taxon>
        <taxon>Arabis</taxon>
    </lineage>
</organism>
<feature type="transmembrane region" description="Helical" evidence="7">
    <location>
        <begin position="189"/>
        <end position="209"/>
    </location>
</feature>
<keyword evidence="3" id="KW-0813">Transport</keyword>
<keyword evidence="4 7" id="KW-0812">Transmembrane</keyword>
<keyword evidence="6 7" id="KW-0472">Membrane</keyword>
<accession>A0A087HNS0</accession>
<comment type="similarity">
    <text evidence="2 7">Belongs to the multi antimicrobial extrusion (MATE) (TC 2.A.66.1) family.</text>
</comment>
<feature type="transmembrane region" description="Helical" evidence="7">
    <location>
        <begin position="440"/>
        <end position="466"/>
    </location>
</feature>
<feature type="transmembrane region" description="Helical" evidence="7">
    <location>
        <begin position="119"/>
        <end position="139"/>
    </location>
</feature>
<dbReference type="Pfam" id="PF01554">
    <property type="entry name" value="MatE"/>
    <property type="match status" value="2"/>
</dbReference>
<protein>
    <recommendedName>
        <fullName evidence="7">Protein DETOXIFICATION</fullName>
    </recommendedName>
    <alternativeName>
        <fullName evidence="7">Multidrug and toxic compound extrusion protein</fullName>
    </alternativeName>
</protein>
<evidence type="ECO:0000256" key="5">
    <source>
        <dbReference type="ARBA" id="ARBA00022989"/>
    </source>
</evidence>
<feature type="transmembrane region" description="Helical" evidence="7">
    <location>
        <begin position="378"/>
        <end position="399"/>
    </location>
</feature>
<dbReference type="GO" id="GO:0016020">
    <property type="term" value="C:membrane"/>
    <property type="evidence" value="ECO:0007669"/>
    <property type="project" value="UniProtKB-SubCell"/>
</dbReference>
<evidence type="ECO:0000313" key="9">
    <source>
        <dbReference type="Proteomes" id="UP000029120"/>
    </source>
</evidence>
<feature type="transmembrane region" description="Helical" evidence="7">
    <location>
        <begin position="71"/>
        <end position="98"/>
    </location>
</feature>
<dbReference type="GO" id="GO:0015297">
    <property type="term" value="F:antiporter activity"/>
    <property type="evidence" value="ECO:0007669"/>
    <property type="project" value="InterPro"/>
</dbReference>
<dbReference type="InterPro" id="IPR045069">
    <property type="entry name" value="MATE_euk"/>
</dbReference>
<feature type="transmembrane region" description="Helical" evidence="7">
    <location>
        <begin position="159"/>
        <end position="177"/>
    </location>
</feature>
<dbReference type="OMA" id="FSTECER"/>
<dbReference type="AlphaFoldDB" id="A0A087HNS0"/>
<evidence type="ECO:0000256" key="4">
    <source>
        <dbReference type="ARBA" id="ARBA00022692"/>
    </source>
</evidence>
<evidence type="ECO:0000256" key="6">
    <source>
        <dbReference type="ARBA" id="ARBA00023136"/>
    </source>
</evidence>
<dbReference type="Proteomes" id="UP000029120">
    <property type="component" value="Chromosome 1"/>
</dbReference>
<dbReference type="GO" id="GO:0042910">
    <property type="term" value="F:xenobiotic transmembrane transporter activity"/>
    <property type="evidence" value="ECO:0007669"/>
    <property type="project" value="InterPro"/>
</dbReference>
<name>A0A087HNS0_ARAAL</name>
<dbReference type="eggNOG" id="KOG1347">
    <property type="taxonomic scope" value="Eukaryota"/>
</dbReference>
<dbReference type="CDD" id="cd13132">
    <property type="entry name" value="MATE_eukaryotic"/>
    <property type="match status" value="1"/>
</dbReference>
<evidence type="ECO:0000256" key="7">
    <source>
        <dbReference type="RuleBase" id="RU004914"/>
    </source>
</evidence>
<evidence type="ECO:0000256" key="1">
    <source>
        <dbReference type="ARBA" id="ARBA00004141"/>
    </source>
</evidence>
<feature type="transmembrane region" description="Helical" evidence="7">
    <location>
        <begin position="339"/>
        <end position="358"/>
    </location>
</feature>
<feature type="transmembrane region" description="Helical" evidence="7">
    <location>
        <begin position="261"/>
        <end position="278"/>
    </location>
</feature>
<feature type="transmembrane region" description="Helical" evidence="7">
    <location>
        <begin position="411"/>
        <end position="434"/>
    </location>
</feature>
<feature type="transmembrane region" description="Helical" evidence="7">
    <location>
        <begin position="40"/>
        <end position="65"/>
    </location>
</feature>
<evidence type="ECO:0000313" key="8">
    <source>
        <dbReference type="EMBL" id="KFK43772.1"/>
    </source>
</evidence>
<dbReference type="NCBIfam" id="TIGR00797">
    <property type="entry name" value="matE"/>
    <property type="match status" value="1"/>
</dbReference>
<comment type="subcellular location">
    <subcellularLocation>
        <location evidence="1">Membrane</location>
        <topology evidence="1">Multi-pass membrane protein</topology>
    </subcellularLocation>
</comment>
<proteinExistence type="inferred from homology"/>
<dbReference type="GO" id="GO:1990961">
    <property type="term" value="P:xenobiotic detoxification by transmembrane export across the plasma membrane"/>
    <property type="evidence" value="ECO:0007669"/>
    <property type="project" value="InterPro"/>
</dbReference>
<dbReference type="PANTHER" id="PTHR11206">
    <property type="entry name" value="MULTIDRUG RESISTANCE PROTEIN"/>
    <property type="match status" value="1"/>
</dbReference>
<dbReference type="OrthoDB" id="2126698at2759"/>
<feature type="transmembrane region" description="Helical" evidence="7">
    <location>
        <begin position="215"/>
        <end position="240"/>
    </location>
</feature>
<dbReference type="Gramene" id="KFK43772">
    <property type="protein sequence ID" value="KFK43772"/>
    <property type="gene ID" value="AALP_AA1G170800"/>
</dbReference>